<sequence>MKTNVKFMIVPVLLICMAMTTPQELLRMNYLAYLNADKENWKQNVALASKIYQEDPTVDNLANLAKTEFGLLNITMTDEDEDLFDDYVDNCEDHLKELEKSSKFSGEAKALLSSLYGYKIAYSPWKSMTLGPKSSRLLDEAMELDPESPVVLKMLASNKYFTPAMWGGDVDKSLELFEKSSRKFQEVGDENNWMHLDNLAWQGIILAEKGEKDEAKRVYEKAVQMEPDFHWVTKVLLPDLE</sequence>
<proteinExistence type="predicted"/>
<dbReference type="SUPFAM" id="SSF48452">
    <property type="entry name" value="TPR-like"/>
    <property type="match status" value="1"/>
</dbReference>
<dbReference type="InterPro" id="IPR019734">
    <property type="entry name" value="TPR_rpt"/>
</dbReference>
<gene>
    <name evidence="2" type="ORF">QVH07_07545</name>
</gene>
<evidence type="ECO:0000313" key="3">
    <source>
        <dbReference type="Proteomes" id="UP001171916"/>
    </source>
</evidence>
<protein>
    <submittedName>
        <fullName evidence="2">Tetratricopeptide repeat protein</fullName>
    </submittedName>
</protein>
<dbReference type="InterPro" id="IPR011990">
    <property type="entry name" value="TPR-like_helical_dom_sf"/>
</dbReference>
<keyword evidence="3" id="KW-1185">Reference proteome</keyword>
<feature type="repeat" description="TPR" evidence="1">
    <location>
        <begin position="196"/>
        <end position="229"/>
    </location>
</feature>
<dbReference type="PROSITE" id="PS50005">
    <property type="entry name" value="TPR"/>
    <property type="match status" value="1"/>
</dbReference>
<organism evidence="2 3">
    <name type="scientific">Algoriphagus sediminis</name>
    <dbReference type="NCBI Taxonomy" id="3057113"/>
    <lineage>
        <taxon>Bacteria</taxon>
        <taxon>Pseudomonadati</taxon>
        <taxon>Bacteroidota</taxon>
        <taxon>Cytophagia</taxon>
        <taxon>Cytophagales</taxon>
        <taxon>Cyclobacteriaceae</taxon>
        <taxon>Algoriphagus</taxon>
    </lineage>
</organism>
<dbReference type="Gene3D" id="1.25.40.10">
    <property type="entry name" value="Tetratricopeptide repeat domain"/>
    <property type="match status" value="1"/>
</dbReference>
<dbReference type="Proteomes" id="UP001171916">
    <property type="component" value="Unassembled WGS sequence"/>
</dbReference>
<evidence type="ECO:0000256" key="1">
    <source>
        <dbReference type="PROSITE-ProRule" id="PRU00339"/>
    </source>
</evidence>
<reference evidence="2" key="1">
    <citation type="submission" date="2023-06" db="EMBL/GenBank/DDBJ databases">
        <title>Robiginitalea aurantiacus sp. nov. and Algoriphagus sediminis sp. nov., isolated from coastal sediment.</title>
        <authorList>
            <person name="Zhou Z.Y."/>
            <person name="An J."/>
            <person name="Jia Y.W."/>
            <person name="Du Z.J."/>
        </authorList>
    </citation>
    <scope>NUCLEOTIDE SEQUENCE</scope>
    <source>
        <strain evidence="2">C2-7</strain>
    </source>
</reference>
<name>A0ABT7YBW8_9BACT</name>
<keyword evidence="1" id="KW-0802">TPR repeat</keyword>
<dbReference type="RefSeq" id="WP_289999553.1">
    <property type="nucleotide sequence ID" value="NZ_JAUEPH010000003.1"/>
</dbReference>
<dbReference type="EMBL" id="JAUEPH010000003">
    <property type="protein sequence ID" value="MDN3203997.1"/>
    <property type="molecule type" value="Genomic_DNA"/>
</dbReference>
<accession>A0ABT7YBW8</accession>
<evidence type="ECO:0000313" key="2">
    <source>
        <dbReference type="EMBL" id="MDN3203997.1"/>
    </source>
</evidence>
<comment type="caution">
    <text evidence="2">The sequence shown here is derived from an EMBL/GenBank/DDBJ whole genome shotgun (WGS) entry which is preliminary data.</text>
</comment>